<keyword evidence="3" id="KW-1185">Reference proteome</keyword>
<dbReference type="EMBL" id="CP054622">
    <property type="protein sequence ID" value="QKS54605.1"/>
    <property type="molecule type" value="Genomic_DNA"/>
</dbReference>
<organism evidence="2 3">
    <name type="scientific">Azospirillum oryzae</name>
    <dbReference type="NCBI Taxonomy" id="286727"/>
    <lineage>
        <taxon>Bacteria</taxon>
        <taxon>Pseudomonadati</taxon>
        <taxon>Pseudomonadota</taxon>
        <taxon>Alphaproteobacteria</taxon>
        <taxon>Rhodospirillales</taxon>
        <taxon>Azospirillaceae</taxon>
        <taxon>Azospirillum</taxon>
    </lineage>
</organism>
<proteinExistence type="predicted"/>
<dbReference type="AlphaFoldDB" id="A0A6N1AS37"/>
<name>A0A6N1AS37_9PROT</name>
<dbReference type="InterPro" id="IPR012441">
    <property type="entry name" value="DUF1643"/>
</dbReference>
<feature type="compositionally biased region" description="Basic and acidic residues" evidence="1">
    <location>
        <begin position="13"/>
        <end position="23"/>
    </location>
</feature>
<evidence type="ECO:0000313" key="3">
    <source>
        <dbReference type="Proteomes" id="UP000509702"/>
    </source>
</evidence>
<evidence type="ECO:0000256" key="1">
    <source>
        <dbReference type="SAM" id="MobiDB-lite"/>
    </source>
</evidence>
<reference evidence="2 3" key="1">
    <citation type="submission" date="2020-06" db="EMBL/GenBank/DDBJ databases">
        <title>Complete genome of Azosprillum oryzae KACC14407.</title>
        <authorList>
            <person name="Kim M."/>
            <person name="Park Y.-J."/>
            <person name="Shin J.-H."/>
        </authorList>
    </citation>
    <scope>NUCLEOTIDE SEQUENCE [LARGE SCALE GENOMIC DNA]</scope>
    <source>
        <strain evidence="2 3">KACC 14407</strain>
        <plasmid evidence="2 3">unnamed7</plasmid>
    </source>
</reference>
<protein>
    <submittedName>
        <fullName evidence="2">DUF1643 domain-containing protein</fullName>
    </submittedName>
</protein>
<feature type="region of interest" description="Disordered" evidence="1">
    <location>
        <begin position="1"/>
        <end position="23"/>
    </location>
</feature>
<dbReference type="Pfam" id="PF07799">
    <property type="entry name" value="DUF1643"/>
    <property type="match status" value="1"/>
</dbReference>
<keyword evidence="2" id="KW-0614">Plasmid</keyword>
<evidence type="ECO:0000313" key="2">
    <source>
        <dbReference type="EMBL" id="QKS54605.1"/>
    </source>
</evidence>
<dbReference type="Proteomes" id="UP000509702">
    <property type="component" value="Plasmid unnamed7"/>
</dbReference>
<geneLocation type="plasmid" evidence="2 3">
    <name>unnamed7</name>
</geneLocation>
<sequence>MQMIDPEPSTANEDTRDRTVTHTEKWGRAVSFGALCMTKLSAIQSARAGVIRQAADPIRPDKNC</sequence>
<gene>
    <name evidence="2" type="ORF">HUE56_29300</name>
</gene>
<dbReference type="KEGG" id="aoz:HUE56_29300"/>
<accession>A0A6N1AS37</accession>